<dbReference type="Proteomes" id="UP001154114">
    <property type="component" value="Chromosome 9"/>
</dbReference>
<dbReference type="AlphaFoldDB" id="A0A9N8KUE0"/>
<proteinExistence type="predicted"/>
<dbReference type="OrthoDB" id="7403196at2759"/>
<evidence type="ECO:0000313" key="1">
    <source>
        <dbReference type="EMBL" id="CAD0198796.1"/>
    </source>
</evidence>
<sequence>MLPSVAAKCFYRKLSRHSIEIKYLHTLCFGTPKILRHDFFIEGRELGRCVSTTAYLFDNPKSKSALAPEKPTSDGSNVQKVIKQSVTGDIIVKTESDANKVVTKVTIEKNKLPPKETPSPPGIFYSTLSLY</sequence>
<keyword evidence="2" id="KW-1185">Reference proteome</keyword>
<name>A0A9N8KUE0_CHRIL</name>
<organism evidence="1 2">
    <name type="scientific">Chrysodeixis includens</name>
    <name type="common">Soybean looper</name>
    <name type="synonym">Pseudoplusia includens</name>
    <dbReference type="NCBI Taxonomy" id="689277"/>
    <lineage>
        <taxon>Eukaryota</taxon>
        <taxon>Metazoa</taxon>
        <taxon>Ecdysozoa</taxon>
        <taxon>Arthropoda</taxon>
        <taxon>Hexapoda</taxon>
        <taxon>Insecta</taxon>
        <taxon>Pterygota</taxon>
        <taxon>Neoptera</taxon>
        <taxon>Endopterygota</taxon>
        <taxon>Lepidoptera</taxon>
        <taxon>Glossata</taxon>
        <taxon>Ditrysia</taxon>
        <taxon>Noctuoidea</taxon>
        <taxon>Noctuidae</taxon>
        <taxon>Plusiinae</taxon>
        <taxon>Chrysodeixis</taxon>
    </lineage>
</organism>
<protein>
    <submittedName>
        <fullName evidence="1">Uncharacterized protein</fullName>
    </submittedName>
</protein>
<reference evidence="1" key="1">
    <citation type="submission" date="2021-12" db="EMBL/GenBank/DDBJ databases">
        <authorList>
            <person name="King R."/>
        </authorList>
    </citation>
    <scope>NUCLEOTIDE SEQUENCE</scope>
</reference>
<gene>
    <name evidence="1" type="ORF">CINC_LOCUS13067</name>
</gene>
<evidence type="ECO:0000313" key="2">
    <source>
        <dbReference type="Proteomes" id="UP001154114"/>
    </source>
</evidence>
<dbReference type="EMBL" id="LR824012">
    <property type="protein sequence ID" value="CAD0198796.1"/>
    <property type="molecule type" value="Genomic_DNA"/>
</dbReference>
<accession>A0A9N8KUE0</accession>